<evidence type="ECO:0000313" key="1">
    <source>
        <dbReference type="EMBL" id="MBE1205111.1"/>
    </source>
</evidence>
<protein>
    <submittedName>
        <fullName evidence="1">Aldose 1-epimerase</fullName>
    </submittedName>
</protein>
<dbReference type="CDD" id="cd09021">
    <property type="entry name" value="Aldose_epim_Ec_YphB"/>
    <property type="match status" value="1"/>
</dbReference>
<organism evidence="1 2">
    <name type="scientific">Aminobacter carboxidus</name>
    <dbReference type="NCBI Taxonomy" id="376165"/>
    <lineage>
        <taxon>Bacteria</taxon>
        <taxon>Pseudomonadati</taxon>
        <taxon>Pseudomonadota</taxon>
        <taxon>Alphaproteobacteria</taxon>
        <taxon>Hyphomicrobiales</taxon>
        <taxon>Phyllobacteriaceae</taxon>
        <taxon>Aminobacter</taxon>
    </lineage>
</organism>
<evidence type="ECO:0000313" key="2">
    <source>
        <dbReference type="Proteomes" id="UP000598227"/>
    </source>
</evidence>
<dbReference type="SUPFAM" id="SSF74650">
    <property type="entry name" value="Galactose mutarotase-like"/>
    <property type="match status" value="1"/>
</dbReference>
<accession>A0ABR9GN53</accession>
<reference evidence="1 2" key="1">
    <citation type="submission" date="2020-09" db="EMBL/GenBank/DDBJ databases">
        <title>Draft Genome Sequence of Aminobacter carboxidus type strain DSM 1086, a soil Gram-negative carboxydobacterium.</title>
        <authorList>
            <person name="Turrini P."/>
            <person name="Tescari M."/>
            <person name="Artuso I."/>
            <person name="Lugli G.A."/>
            <person name="Frangipani E."/>
            <person name="Ventura M."/>
            <person name="Visca P."/>
        </authorList>
    </citation>
    <scope>NUCLEOTIDE SEQUENCE [LARGE SCALE GENOMIC DNA]</scope>
    <source>
        <strain evidence="1 2">DSM 1086</strain>
    </source>
</reference>
<proteinExistence type="predicted"/>
<dbReference type="RefSeq" id="WP_192566676.1">
    <property type="nucleotide sequence ID" value="NZ_JACZEP010000003.1"/>
</dbReference>
<keyword evidence="2" id="KW-1185">Reference proteome</keyword>
<name>A0ABR9GN53_9HYPH</name>
<sequence length="292" mass="32289">MHGFVELENDCLSLRLSTTGGAVVDGHTRDGRRFLRRHDDGAFDVLRSACFPLFPIGNRVEGNGFELAGKSYRFKPNTAEPNYIHGDGWLAKWNVADASATHVRLVFEQPRPVNSPHIYRAVQTITLDGATVTLALSVTNRGDETLPFGIGFHPYFPRTEGTRIIAPAAAWWSEREGYLPGVRTPIPDSADFATPRRLPRRRLNNCFEGWSGQARIIWPEVKLAADIAADPVFSRYMLYAPEDDASFFCLEPMSHTPNALALAGPDALHLLASDETLAGAFSITVSDCEDFQ</sequence>
<dbReference type="InterPro" id="IPR014718">
    <property type="entry name" value="GH-type_carb-bd"/>
</dbReference>
<dbReference type="Proteomes" id="UP000598227">
    <property type="component" value="Unassembled WGS sequence"/>
</dbReference>
<dbReference type="EMBL" id="JACZEP010000003">
    <property type="protein sequence ID" value="MBE1205111.1"/>
    <property type="molecule type" value="Genomic_DNA"/>
</dbReference>
<dbReference type="Gene3D" id="2.70.98.10">
    <property type="match status" value="1"/>
</dbReference>
<dbReference type="Pfam" id="PF01263">
    <property type="entry name" value="Aldose_epim"/>
    <property type="match status" value="1"/>
</dbReference>
<gene>
    <name evidence="1" type="ORF">IHE39_12505</name>
</gene>
<dbReference type="InterPro" id="IPR011013">
    <property type="entry name" value="Gal_mutarotase_sf_dom"/>
</dbReference>
<comment type="caution">
    <text evidence="1">The sequence shown here is derived from an EMBL/GenBank/DDBJ whole genome shotgun (WGS) entry which is preliminary data.</text>
</comment>
<dbReference type="InterPro" id="IPR008183">
    <property type="entry name" value="Aldose_1/G6P_1-epimerase"/>
</dbReference>